<dbReference type="RefSeq" id="WP_169702037.1">
    <property type="nucleotide sequence ID" value="NZ_CP104874.1"/>
</dbReference>
<feature type="compositionally biased region" description="Basic residues" evidence="1">
    <location>
        <begin position="226"/>
        <end position="237"/>
    </location>
</feature>
<feature type="transmembrane region" description="Helical" evidence="2">
    <location>
        <begin position="169"/>
        <end position="189"/>
    </location>
</feature>
<name>A0ABZ2F9G2_9MICO</name>
<organism evidence="4 5">
    <name type="scientific">Janibacter terrae</name>
    <dbReference type="NCBI Taxonomy" id="103817"/>
    <lineage>
        <taxon>Bacteria</taxon>
        <taxon>Bacillati</taxon>
        <taxon>Actinomycetota</taxon>
        <taxon>Actinomycetes</taxon>
        <taxon>Micrococcales</taxon>
        <taxon>Intrasporangiaceae</taxon>
        <taxon>Janibacter</taxon>
    </lineage>
</organism>
<feature type="transmembrane region" description="Helical" evidence="2">
    <location>
        <begin position="12"/>
        <end position="34"/>
    </location>
</feature>
<reference evidence="4 5" key="1">
    <citation type="submission" date="2022-09" db="EMBL/GenBank/DDBJ databases">
        <title>Complete genome sequence of Janibacter terrae strain COS04-44, PCL-degrading bacteria isolated from oil spilled coast.</title>
        <authorList>
            <person name="Park H."/>
            <person name="Kim J.Y."/>
            <person name="An S.H."/>
            <person name="Lee C.M."/>
            <person name="Weon H.-Y."/>
        </authorList>
    </citation>
    <scope>NUCLEOTIDE SEQUENCE [LARGE SCALE GENOMIC DNA]</scope>
    <source>
        <strain evidence="4 5">COS04-44</strain>
    </source>
</reference>
<feature type="transmembrane region" description="Helical" evidence="2">
    <location>
        <begin position="97"/>
        <end position="114"/>
    </location>
</feature>
<dbReference type="PANTHER" id="PTHR14969">
    <property type="entry name" value="SPHINGOSINE-1-PHOSPHATE PHOSPHOHYDROLASE"/>
    <property type="match status" value="1"/>
</dbReference>
<feature type="transmembrane region" description="Helical" evidence="2">
    <location>
        <begin position="195"/>
        <end position="214"/>
    </location>
</feature>
<proteinExistence type="predicted"/>
<evidence type="ECO:0000259" key="3">
    <source>
        <dbReference type="SMART" id="SM00014"/>
    </source>
</evidence>
<dbReference type="SUPFAM" id="SSF48317">
    <property type="entry name" value="Acid phosphatase/Vanadium-dependent haloperoxidase"/>
    <property type="match status" value="1"/>
</dbReference>
<keyword evidence="2" id="KW-1133">Transmembrane helix</keyword>
<evidence type="ECO:0000313" key="4">
    <source>
        <dbReference type="EMBL" id="WWF03806.1"/>
    </source>
</evidence>
<evidence type="ECO:0000313" key="5">
    <source>
        <dbReference type="Proteomes" id="UP001381003"/>
    </source>
</evidence>
<evidence type="ECO:0000256" key="1">
    <source>
        <dbReference type="SAM" id="MobiDB-lite"/>
    </source>
</evidence>
<dbReference type="Gene3D" id="1.20.144.10">
    <property type="entry name" value="Phosphatidic acid phosphatase type 2/haloperoxidase"/>
    <property type="match status" value="1"/>
</dbReference>
<dbReference type="Proteomes" id="UP001381003">
    <property type="component" value="Chromosome"/>
</dbReference>
<dbReference type="Pfam" id="PF01569">
    <property type="entry name" value="PAP2"/>
    <property type="match status" value="1"/>
</dbReference>
<dbReference type="InterPro" id="IPR000326">
    <property type="entry name" value="PAP2/HPO"/>
</dbReference>
<dbReference type="EMBL" id="CP104874">
    <property type="protein sequence ID" value="WWF03806.1"/>
    <property type="molecule type" value="Genomic_DNA"/>
</dbReference>
<feature type="transmembrane region" description="Helical" evidence="2">
    <location>
        <begin position="144"/>
        <end position="162"/>
    </location>
</feature>
<protein>
    <submittedName>
        <fullName evidence="4">Phosphatase PAP2 family protein</fullName>
    </submittedName>
</protein>
<dbReference type="SMART" id="SM00014">
    <property type="entry name" value="acidPPc"/>
    <property type="match status" value="1"/>
</dbReference>
<dbReference type="PANTHER" id="PTHR14969:SF13">
    <property type="entry name" value="AT30094P"/>
    <property type="match status" value="1"/>
</dbReference>
<feature type="transmembrane region" description="Helical" evidence="2">
    <location>
        <begin position="74"/>
        <end position="90"/>
    </location>
</feature>
<gene>
    <name evidence="4" type="ORF">N5P18_08780</name>
</gene>
<feature type="domain" description="Phosphatidic acid phosphatase type 2/haloperoxidase" evidence="3">
    <location>
        <begin position="94"/>
        <end position="208"/>
    </location>
</feature>
<accession>A0ABZ2F9G2</accession>
<feature type="region of interest" description="Disordered" evidence="1">
    <location>
        <begin position="218"/>
        <end position="237"/>
    </location>
</feature>
<dbReference type="InterPro" id="IPR036938">
    <property type="entry name" value="PAP2/HPO_sf"/>
</dbReference>
<sequence length="237" mass="24768">MPADHHPTSLRAVAALVTMTLIMLCVAALGRWVLIPSGWARRMDEGGLAAGTDLVLSAPWLADVAQVWSDLSGPWVVHPLVIAVTLVLIARGCVGRWALVVPAIGLVGWGLGALCKEVVQRARPEDAVVAFGSWSYPSGHANNAALGAVLLVALLATVRTAWIRWGATALVVLGALLTAVDRIVLGVHYVTDVSAGLLLGTATALTGLAVLRPLRSAGDAPARSSTGRRRRGRGPRR</sequence>
<evidence type="ECO:0000256" key="2">
    <source>
        <dbReference type="SAM" id="Phobius"/>
    </source>
</evidence>
<keyword evidence="2" id="KW-0812">Transmembrane</keyword>
<keyword evidence="5" id="KW-1185">Reference proteome</keyword>
<keyword evidence="2" id="KW-0472">Membrane</keyword>